<evidence type="ECO:0000256" key="8">
    <source>
        <dbReference type="ARBA" id="ARBA00023012"/>
    </source>
</evidence>
<dbReference type="RefSeq" id="WP_132847526.1">
    <property type="nucleotide sequence ID" value="NZ_CP058648.1"/>
</dbReference>
<evidence type="ECO:0000256" key="4">
    <source>
        <dbReference type="ARBA" id="ARBA00022679"/>
    </source>
</evidence>
<evidence type="ECO:0000313" key="12">
    <source>
        <dbReference type="Proteomes" id="UP000295504"/>
    </source>
</evidence>
<evidence type="ECO:0000256" key="9">
    <source>
        <dbReference type="SAM" id="Phobius"/>
    </source>
</evidence>
<dbReference type="OrthoDB" id="9813394at2"/>
<dbReference type="InterPro" id="IPR005467">
    <property type="entry name" value="His_kinase_dom"/>
</dbReference>
<dbReference type="CDD" id="cd00082">
    <property type="entry name" value="HisKA"/>
    <property type="match status" value="1"/>
</dbReference>
<dbReference type="InterPro" id="IPR004358">
    <property type="entry name" value="Sig_transdc_His_kin-like_C"/>
</dbReference>
<proteinExistence type="predicted"/>
<dbReference type="InterPro" id="IPR036097">
    <property type="entry name" value="HisK_dim/P_sf"/>
</dbReference>
<feature type="transmembrane region" description="Helical" evidence="9">
    <location>
        <begin position="158"/>
        <end position="176"/>
    </location>
</feature>
<name>A0A4R2UFY4_9FIRM</name>
<keyword evidence="8" id="KW-0902">Two-component regulatory system</keyword>
<gene>
    <name evidence="11" type="ORF">EDD79_100368</name>
</gene>
<dbReference type="PANTHER" id="PTHR43711">
    <property type="entry name" value="TWO-COMPONENT HISTIDINE KINASE"/>
    <property type="match status" value="1"/>
</dbReference>
<keyword evidence="6" id="KW-0418">Kinase</keyword>
<evidence type="ECO:0000313" key="11">
    <source>
        <dbReference type="EMBL" id="TCQ06643.1"/>
    </source>
</evidence>
<dbReference type="FunFam" id="3.30.565.10:FF:000037">
    <property type="entry name" value="Hybrid sensor histidine kinase/response regulator"/>
    <property type="match status" value="1"/>
</dbReference>
<dbReference type="GO" id="GO:0000155">
    <property type="term" value="F:phosphorelay sensor kinase activity"/>
    <property type="evidence" value="ECO:0007669"/>
    <property type="project" value="InterPro"/>
</dbReference>
<dbReference type="Pfam" id="PF00512">
    <property type="entry name" value="HisKA"/>
    <property type="match status" value="1"/>
</dbReference>
<dbReference type="PANTHER" id="PTHR43711:SF26">
    <property type="entry name" value="SENSOR HISTIDINE KINASE RCSC"/>
    <property type="match status" value="1"/>
</dbReference>
<dbReference type="InterPro" id="IPR003661">
    <property type="entry name" value="HisK_dim/P_dom"/>
</dbReference>
<dbReference type="Proteomes" id="UP000295504">
    <property type="component" value="Unassembled WGS sequence"/>
</dbReference>
<accession>A0A4R2UFY4</accession>
<dbReference type="PRINTS" id="PR00344">
    <property type="entry name" value="BCTRLSENSOR"/>
</dbReference>
<dbReference type="Gene3D" id="3.30.565.10">
    <property type="entry name" value="Histidine kinase-like ATPase, C-terminal domain"/>
    <property type="match status" value="1"/>
</dbReference>
<feature type="transmembrane region" description="Helical" evidence="9">
    <location>
        <begin position="74"/>
        <end position="96"/>
    </location>
</feature>
<keyword evidence="9" id="KW-0812">Transmembrane</keyword>
<dbReference type="InterPro" id="IPR036890">
    <property type="entry name" value="HATPase_C_sf"/>
</dbReference>
<feature type="domain" description="Histidine kinase" evidence="10">
    <location>
        <begin position="292"/>
        <end position="515"/>
    </location>
</feature>
<keyword evidence="7" id="KW-0067">ATP-binding</keyword>
<feature type="transmembrane region" description="Helical" evidence="9">
    <location>
        <begin position="42"/>
        <end position="62"/>
    </location>
</feature>
<evidence type="ECO:0000256" key="1">
    <source>
        <dbReference type="ARBA" id="ARBA00000085"/>
    </source>
</evidence>
<evidence type="ECO:0000256" key="7">
    <source>
        <dbReference type="ARBA" id="ARBA00022840"/>
    </source>
</evidence>
<dbReference type="InterPro" id="IPR003594">
    <property type="entry name" value="HATPase_dom"/>
</dbReference>
<keyword evidence="4" id="KW-0808">Transferase</keyword>
<evidence type="ECO:0000259" key="10">
    <source>
        <dbReference type="PROSITE" id="PS50109"/>
    </source>
</evidence>
<keyword evidence="5" id="KW-0547">Nucleotide-binding</keyword>
<evidence type="ECO:0000256" key="6">
    <source>
        <dbReference type="ARBA" id="ARBA00022777"/>
    </source>
</evidence>
<evidence type="ECO:0000256" key="2">
    <source>
        <dbReference type="ARBA" id="ARBA00012438"/>
    </source>
</evidence>
<dbReference type="InterPro" id="IPR050736">
    <property type="entry name" value="Sensor_HK_Regulatory"/>
</dbReference>
<dbReference type="EC" id="2.7.13.3" evidence="2"/>
<dbReference type="SUPFAM" id="SSF55874">
    <property type="entry name" value="ATPase domain of HSP90 chaperone/DNA topoisomerase II/histidine kinase"/>
    <property type="match status" value="1"/>
</dbReference>
<dbReference type="GO" id="GO:0005524">
    <property type="term" value="F:ATP binding"/>
    <property type="evidence" value="ECO:0007669"/>
    <property type="project" value="UniProtKB-KW"/>
</dbReference>
<sequence length="552" mass="64235">MSISYLKNLICSKDYMPSELKVDYSDDFKLERLKTNLQIEKNFAIILTILSSIMFIVQFSRFNPTENANAITNVFYLRAFILVFNILALLIMNKIIKNNLFAKGIAKYMHYSYIGVTLIWSILLVINAQYIHGQITAYIITLFCLSTIIHLDKIERFTFIGLSYTALIFGITKTPITTTQLYGHIINGTHLVVLAYYISYRVYKQYEDNYQKTKKIKEDSETILKLNNELEKTIRRRTTALIRKHKRLVEEIHRRYDTSLELLKVHNKYTTEKYELEKAIEQEKVKILFLTNMSHELRTPLNIIFSAQQMIDSSLEGELDKIKKDKIIKFSRMIKQNSYRLIRLINNLIDITKIDAGNYIVRKRNVDIVKLMEDIYNSFYEYISNKKIKATFNSYLTSKIIACDPEQIERIVLNLLANAAKFLPSDGVICVEIYEKDNMFIFKVEDNGIGIPAELHEAIFERFMQVDKTITRSHEGSGIGLSIVKNFVDMHGGNVYVKSEVGKGSTFFVELPMEQMVEDDQEVFNKDIIANNRIEKINIEFSDIYFRGKGVS</sequence>
<dbReference type="AlphaFoldDB" id="A0A4R2UFY4"/>
<keyword evidence="12" id="KW-1185">Reference proteome</keyword>
<keyword evidence="9" id="KW-0472">Membrane</keyword>
<organism evidence="11 12">
    <name type="scientific">Serpentinicella alkaliphila</name>
    <dbReference type="NCBI Taxonomy" id="1734049"/>
    <lineage>
        <taxon>Bacteria</taxon>
        <taxon>Bacillati</taxon>
        <taxon>Bacillota</taxon>
        <taxon>Clostridia</taxon>
        <taxon>Peptostreptococcales</taxon>
        <taxon>Natronincolaceae</taxon>
        <taxon>Serpentinicella</taxon>
    </lineage>
</organism>
<dbReference type="SMART" id="SM00387">
    <property type="entry name" value="HATPase_c"/>
    <property type="match status" value="1"/>
</dbReference>
<comment type="caution">
    <text evidence="11">The sequence shown here is derived from an EMBL/GenBank/DDBJ whole genome shotgun (WGS) entry which is preliminary data.</text>
</comment>
<dbReference type="Gene3D" id="1.10.287.130">
    <property type="match status" value="1"/>
</dbReference>
<dbReference type="Pfam" id="PF02518">
    <property type="entry name" value="HATPase_c"/>
    <property type="match status" value="1"/>
</dbReference>
<protein>
    <recommendedName>
        <fullName evidence="2">histidine kinase</fullName>
        <ecNumber evidence="2">2.7.13.3</ecNumber>
    </recommendedName>
</protein>
<evidence type="ECO:0000256" key="5">
    <source>
        <dbReference type="ARBA" id="ARBA00022741"/>
    </source>
</evidence>
<dbReference type="SUPFAM" id="SSF47384">
    <property type="entry name" value="Homodimeric domain of signal transducing histidine kinase"/>
    <property type="match status" value="1"/>
</dbReference>
<feature type="transmembrane region" description="Helical" evidence="9">
    <location>
        <begin position="135"/>
        <end position="151"/>
    </location>
</feature>
<dbReference type="EMBL" id="SLYC01000003">
    <property type="protein sequence ID" value="TCQ06643.1"/>
    <property type="molecule type" value="Genomic_DNA"/>
</dbReference>
<dbReference type="SMART" id="SM00388">
    <property type="entry name" value="HisKA"/>
    <property type="match status" value="1"/>
</dbReference>
<feature type="transmembrane region" description="Helical" evidence="9">
    <location>
        <begin position="108"/>
        <end position="129"/>
    </location>
</feature>
<keyword evidence="3" id="KW-0597">Phosphoprotein</keyword>
<comment type="catalytic activity">
    <reaction evidence="1">
        <text>ATP + protein L-histidine = ADP + protein N-phospho-L-histidine.</text>
        <dbReference type="EC" id="2.7.13.3"/>
    </reaction>
</comment>
<keyword evidence="9" id="KW-1133">Transmembrane helix</keyword>
<reference evidence="11 12" key="1">
    <citation type="submission" date="2019-03" db="EMBL/GenBank/DDBJ databases">
        <title>Genomic Encyclopedia of Type Strains, Phase IV (KMG-IV): sequencing the most valuable type-strain genomes for metagenomic binning, comparative biology and taxonomic classification.</title>
        <authorList>
            <person name="Goeker M."/>
        </authorList>
    </citation>
    <scope>NUCLEOTIDE SEQUENCE [LARGE SCALE GENOMIC DNA]</scope>
    <source>
        <strain evidence="11 12">DSM 100013</strain>
    </source>
</reference>
<evidence type="ECO:0000256" key="3">
    <source>
        <dbReference type="ARBA" id="ARBA00022553"/>
    </source>
</evidence>
<dbReference type="PROSITE" id="PS50109">
    <property type="entry name" value="HIS_KIN"/>
    <property type="match status" value="1"/>
</dbReference>